<protein>
    <submittedName>
        <fullName evidence="2">RUN domain-containing protein 1</fullName>
    </submittedName>
</protein>
<dbReference type="EMBL" id="GBXI01010674">
    <property type="protein sequence ID" value="JAD03618.1"/>
    <property type="molecule type" value="Transcribed_RNA"/>
</dbReference>
<organism evidence="2">
    <name type="scientific">Zeugodacus cucurbitae</name>
    <name type="common">Melon fruit fly</name>
    <name type="synonym">Bactrocera cucurbitae</name>
    <dbReference type="NCBI Taxonomy" id="28588"/>
    <lineage>
        <taxon>Eukaryota</taxon>
        <taxon>Metazoa</taxon>
        <taxon>Ecdysozoa</taxon>
        <taxon>Arthropoda</taxon>
        <taxon>Hexapoda</taxon>
        <taxon>Insecta</taxon>
        <taxon>Pterygota</taxon>
        <taxon>Neoptera</taxon>
        <taxon>Endopterygota</taxon>
        <taxon>Diptera</taxon>
        <taxon>Brachycera</taxon>
        <taxon>Muscomorpha</taxon>
        <taxon>Tephritoidea</taxon>
        <taxon>Tephritidae</taxon>
        <taxon>Zeugodacus</taxon>
        <taxon>Zeugodacus</taxon>
    </lineage>
</organism>
<evidence type="ECO:0000256" key="1">
    <source>
        <dbReference type="SAM" id="MobiDB-lite"/>
    </source>
</evidence>
<name>A0A0A1WYX1_ZEUCU</name>
<accession>A0A0A1WYX1</accession>
<reference evidence="2" key="1">
    <citation type="submission" date="2014-11" db="EMBL/GenBank/DDBJ databases">
        <authorList>
            <person name="Geib S."/>
        </authorList>
    </citation>
    <scope>NUCLEOTIDE SEQUENCE</scope>
</reference>
<gene>
    <name evidence="2" type="primary">Rundc1_1</name>
    <name evidence="2" type="ORF">g.5933</name>
</gene>
<reference evidence="2" key="2">
    <citation type="journal article" date="2015" name="Gigascience">
        <title>Reconstructing a comprehensive transcriptome assembly of a white-pupal translocated strain of the pest fruit fly Bactrocera cucurbitae.</title>
        <authorList>
            <person name="Sim S.B."/>
            <person name="Calla B."/>
            <person name="Hall B."/>
            <person name="DeRego T."/>
            <person name="Geib S.M."/>
        </authorList>
    </citation>
    <scope>NUCLEOTIDE SEQUENCE</scope>
</reference>
<evidence type="ECO:0000313" key="2">
    <source>
        <dbReference type="EMBL" id="JAD03618.1"/>
    </source>
</evidence>
<feature type="region of interest" description="Disordered" evidence="1">
    <location>
        <begin position="173"/>
        <end position="195"/>
    </location>
</feature>
<dbReference type="AlphaFoldDB" id="A0A0A1WYX1"/>
<dbReference type="OrthoDB" id="10068328at2759"/>
<feature type="region of interest" description="Disordered" evidence="1">
    <location>
        <begin position="1"/>
        <end position="20"/>
    </location>
</feature>
<sequence length="295" mass="33291">MKNKDGKNSGGNSPSDSQHADVEGCNFGLKPFELLYLWYPNQESVNHLEYIRRLECEFTCLQHAFLTLTTQFARLQFRIRQIVQADPSERHALLLELEHLAFNPDEEKDEMPPIKRDTTNLGEVRHKQHYILDQLRQQLSTLAEADNWKPEPELHAEPPAPGSIDEAVCCCMRKKRKPPPPPQPQPQQPQTSHMNGNAYMANAESRYSTSSRNKAEMAMGMRADVDSEAGPSRTSSAKQRVSYSKEEALAFACNTDPSFSIRASTTCISICPADEGNAMETRPCTCRKNNHIQDS</sequence>
<dbReference type="GeneID" id="105214788"/>
<dbReference type="CTD" id="105214788"/>
<proteinExistence type="predicted"/>